<feature type="region of interest" description="Disordered" evidence="1">
    <location>
        <begin position="12"/>
        <end position="69"/>
    </location>
</feature>
<dbReference type="EMBL" id="ML121529">
    <property type="protein sequence ID" value="RPB28301.1"/>
    <property type="molecule type" value="Genomic_DNA"/>
</dbReference>
<organism evidence="3 4">
    <name type="scientific">Terfezia boudieri ATCC MYA-4762</name>
    <dbReference type="NCBI Taxonomy" id="1051890"/>
    <lineage>
        <taxon>Eukaryota</taxon>
        <taxon>Fungi</taxon>
        <taxon>Dikarya</taxon>
        <taxon>Ascomycota</taxon>
        <taxon>Pezizomycotina</taxon>
        <taxon>Pezizomycetes</taxon>
        <taxon>Pezizales</taxon>
        <taxon>Pezizaceae</taxon>
        <taxon>Terfezia</taxon>
    </lineage>
</organism>
<gene>
    <name evidence="3" type="ORF">L211DRAFT_373602</name>
</gene>
<reference evidence="3 4" key="1">
    <citation type="journal article" date="2018" name="Nat. Ecol. Evol.">
        <title>Pezizomycetes genomes reveal the molecular basis of ectomycorrhizal truffle lifestyle.</title>
        <authorList>
            <person name="Murat C."/>
            <person name="Payen T."/>
            <person name="Noel B."/>
            <person name="Kuo A."/>
            <person name="Morin E."/>
            <person name="Chen J."/>
            <person name="Kohler A."/>
            <person name="Krizsan K."/>
            <person name="Balestrini R."/>
            <person name="Da Silva C."/>
            <person name="Montanini B."/>
            <person name="Hainaut M."/>
            <person name="Levati E."/>
            <person name="Barry K.W."/>
            <person name="Belfiori B."/>
            <person name="Cichocki N."/>
            <person name="Clum A."/>
            <person name="Dockter R.B."/>
            <person name="Fauchery L."/>
            <person name="Guy J."/>
            <person name="Iotti M."/>
            <person name="Le Tacon F."/>
            <person name="Lindquist E.A."/>
            <person name="Lipzen A."/>
            <person name="Malagnac F."/>
            <person name="Mello A."/>
            <person name="Molinier V."/>
            <person name="Miyauchi S."/>
            <person name="Poulain J."/>
            <person name="Riccioni C."/>
            <person name="Rubini A."/>
            <person name="Sitrit Y."/>
            <person name="Splivallo R."/>
            <person name="Traeger S."/>
            <person name="Wang M."/>
            <person name="Zifcakova L."/>
            <person name="Wipf D."/>
            <person name="Zambonelli A."/>
            <person name="Paolocci F."/>
            <person name="Nowrousian M."/>
            <person name="Ottonello S."/>
            <person name="Baldrian P."/>
            <person name="Spatafora J.W."/>
            <person name="Henrissat B."/>
            <person name="Nagy L.G."/>
            <person name="Aury J.M."/>
            <person name="Wincker P."/>
            <person name="Grigoriev I.V."/>
            <person name="Bonfante P."/>
            <person name="Martin F.M."/>
        </authorList>
    </citation>
    <scope>NUCLEOTIDE SEQUENCE [LARGE SCALE GENOMIC DNA]</scope>
    <source>
        <strain evidence="3 4">ATCC MYA-4762</strain>
    </source>
</reference>
<evidence type="ECO:0000256" key="1">
    <source>
        <dbReference type="SAM" id="MobiDB-lite"/>
    </source>
</evidence>
<evidence type="ECO:0000259" key="2">
    <source>
        <dbReference type="PROSITE" id="PS51673"/>
    </source>
</evidence>
<accession>A0A3N4M6E2</accession>
<protein>
    <recommendedName>
        <fullName evidence="2">SUZ domain-containing protein</fullName>
    </recommendedName>
</protein>
<dbReference type="OrthoDB" id="278430at2759"/>
<keyword evidence="4" id="KW-1185">Reference proteome</keyword>
<sequence>MFLCSPLIQLSDMASQKSPPATPPSGTPLAAVKIMRRKSPSQKGVDDGSDQTGDERGSGGTQASDLLKLREEKEAAYQLARARIFKDFKESPPESPSPSKSLNEKQMLQRNNQEQDDGFQSRSQYPYRVVTQTFPNFGGPGNRISLNPCTVPGLSTLNPSAVSFSPSSAAFTPAPLAGQVQPALGQQYPLIFTHGGGYSVYPPVQPPNMTSSVTQPNLNRPVIPPSANRFTSLITPLPYGHQSSHVNSALGNSRLPSTNPGFIPTTTDSSWGPHQLGRIIDKPTGSNIRYPPSLPYLGHQNSNTNGNGRMNSNMNGGWPPGSANSIQQQGRFPQGECPLSNGNSENFGPYGVGRG</sequence>
<dbReference type="AlphaFoldDB" id="A0A3N4M6E2"/>
<name>A0A3N4M6E2_9PEZI</name>
<dbReference type="InParanoid" id="A0A3N4M6E2"/>
<feature type="domain" description="SUZ" evidence="2">
    <location>
        <begin position="4"/>
        <end position="89"/>
    </location>
</feature>
<dbReference type="PROSITE" id="PS51673">
    <property type="entry name" value="SUZ"/>
    <property type="match status" value="1"/>
</dbReference>
<dbReference type="Proteomes" id="UP000267821">
    <property type="component" value="Unassembled WGS sequence"/>
</dbReference>
<feature type="compositionally biased region" description="Polar residues" evidence="1">
    <location>
        <begin position="104"/>
        <end position="120"/>
    </location>
</feature>
<proteinExistence type="predicted"/>
<feature type="compositionally biased region" description="Polar residues" evidence="1">
    <location>
        <begin position="322"/>
        <end position="331"/>
    </location>
</feature>
<dbReference type="Pfam" id="PF12752">
    <property type="entry name" value="SUZ"/>
    <property type="match status" value="1"/>
</dbReference>
<evidence type="ECO:0000313" key="3">
    <source>
        <dbReference type="EMBL" id="RPB28301.1"/>
    </source>
</evidence>
<evidence type="ECO:0000313" key="4">
    <source>
        <dbReference type="Proteomes" id="UP000267821"/>
    </source>
</evidence>
<dbReference type="InterPro" id="IPR024771">
    <property type="entry name" value="SUZ"/>
</dbReference>
<dbReference type="STRING" id="1051890.A0A3N4M6E2"/>
<feature type="region of interest" description="Disordered" evidence="1">
    <location>
        <begin position="87"/>
        <end position="120"/>
    </location>
</feature>
<feature type="compositionally biased region" description="Low complexity" evidence="1">
    <location>
        <begin position="301"/>
        <end position="317"/>
    </location>
</feature>
<feature type="region of interest" description="Disordered" evidence="1">
    <location>
        <begin position="296"/>
        <end position="355"/>
    </location>
</feature>